<evidence type="ECO:0000313" key="2">
    <source>
        <dbReference type="Proteomes" id="UP000190274"/>
    </source>
</evidence>
<accession>A0A1G4J7R2</accession>
<organism evidence="1 2">
    <name type="scientific">Lachancea dasiensis</name>
    <dbReference type="NCBI Taxonomy" id="1072105"/>
    <lineage>
        <taxon>Eukaryota</taxon>
        <taxon>Fungi</taxon>
        <taxon>Dikarya</taxon>
        <taxon>Ascomycota</taxon>
        <taxon>Saccharomycotina</taxon>
        <taxon>Saccharomycetes</taxon>
        <taxon>Saccharomycetales</taxon>
        <taxon>Saccharomycetaceae</taxon>
        <taxon>Lachancea</taxon>
    </lineage>
</organism>
<dbReference type="OrthoDB" id="4034580at2759"/>
<name>A0A1G4J7R2_9SACH</name>
<dbReference type="CDD" id="cd23707">
    <property type="entry name" value="Ten1_OBF"/>
    <property type="match status" value="1"/>
</dbReference>
<reference evidence="1 2" key="1">
    <citation type="submission" date="2016-03" db="EMBL/GenBank/DDBJ databases">
        <authorList>
            <person name="Devillers H."/>
        </authorList>
    </citation>
    <scope>NUCLEOTIDE SEQUENCE [LARGE SCALE GENOMIC DNA]</scope>
    <source>
        <strain evidence="1">CBS 10888</strain>
    </source>
</reference>
<dbReference type="EMBL" id="LT598454">
    <property type="protein sequence ID" value="SCU85924.1"/>
    <property type="molecule type" value="Genomic_DNA"/>
</dbReference>
<sequence length="137" mass="15174">MSLIFTDVEEAGVWAATKCADGGMERLRIIGQCVGLQSEAHDAAKLQLVLRNLRELSCNNYLGELKVAVGETCYEKCIGGKRLLEGSICDMMCCTLNGVIEVMDLKVWSLTDLKAFRLFWHSEAGTMWREVSAGYTS</sequence>
<keyword evidence="2" id="KW-1185">Reference proteome</keyword>
<gene>
    <name evidence="1" type="ORF">LADA_0D10858G</name>
</gene>
<dbReference type="Proteomes" id="UP000190274">
    <property type="component" value="Chromosome D"/>
</dbReference>
<dbReference type="AlphaFoldDB" id="A0A1G4J7R2"/>
<evidence type="ECO:0000313" key="1">
    <source>
        <dbReference type="EMBL" id="SCU85924.1"/>
    </source>
</evidence>
<proteinExistence type="predicted"/>
<protein>
    <submittedName>
        <fullName evidence="1">LADA_0D10858g1_1</fullName>
    </submittedName>
</protein>